<name>A0A6J5B9H2_9BURK</name>
<dbReference type="PANTHER" id="PTHR34219">
    <property type="entry name" value="IRON-REGULATED INNER MEMBRANE PROTEIN-RELATED"/>
    <property type="match status" value="1"/>
</dbReference>
<protein>
    <recommendedName>
        <fullName evidence="4">PepSY domain-containing protein</fullName>
    </recommendedName>
</protein>
<dbReference type="Proteomes" id="UP000507979">
    <property type="component" value="Unassembled WGS sequence"/>
</dbReference>
<proteinExistence type="predicted"/>
<keyword evidence="3" id="KW-1185">Reference proteome</keyword>
<evidence type="ECO:0000313" key="2">
    <source>
        <dbReference type="EMBL" id="CAB3696617.1"/>
    </source>
</evidence>
<keyword evidence="1" id="KW-0472">Membrane</keyword>
<organism evidence="2 3">
    <name type="scientific">Achromobacter insuavis</name>
    <dbReference type="NCBI Taxonomy" id="1287735"/>
    <lineage>
        <taxon>Bacteria</taxon>
        <taxon>Pseudomonadati</taxon>
        <taxon>Pseudomonadota</taxon>
        <taxon>Betaproteobacteria</taxon>
        <taxon>Burkholderiales</taxon>
        <taxon>Alcaligenaceae</taxon>
        <taxon>Achromobacter</taxon>
    </lineage>
</organism>
<feature type="transmembrane region" description="Helical" evidence="1">
    <location>
        <begin position="187"/>
        <end position="206"/>
    </location>
</feature>
<dbReference type="InterPro" id="IPR005625">
    <property type="entry name" value="PepSY-ass_TM"/>
</dbReference>
<feature type="transmembrane region" description="Helical" evidence="1">
    <location>
        <begin position="139"/>
        <end position="159"/>
    </location>
</feature>
<dbReference type="GeneID" id="92900909"/>
<reference evidence="2 3" key="1">
    <citation type="submission" date="2020-04" db="EMBL/GenBank/DDBJ databases">
        <authorList>
            <person name="De Canck E."/>
        </authorList>
    </citation>
    <scope>NUCLEOTIDE SEQUENCE [LARGE SCALE GENOMIC DNA]</scope>
    <source>
        <strain evidence="2 3">LMG 26845</strain>
    </source>
</reference>
<keyword evidence="1" id="KW-0812">Transmembrane</keyword>
<sequence length="369" mass="39842">MARRLWLFCHRWIALGLGGILILSGLSGALLVVARPLDQWLHPAYFVATGAATAQPASLESMRATLAAEFGPQAAFTFRPPREPGETVQVRVRAAWRGTVYLDPASGREQGRRGDNDGFVAVAYNLHSALLLDRTGKAVLAWAALAYLLLMLSGLVLWWPRKWPPSLRMVFDKGALRALFDVHRNGGALLALALAVCIASGAYLAWRPIGGWITAASGQPRVAAPKLAPGDAPMRPLDELAAAARAAFPGATIGFLLYTPHPDRPLAVRMRVPDDPHPNGRSTVWLDPRNATVAAAHRWNELDPGVRINSILYPLHTGELGGVAGEAAVALLGLALGALGISGFWLWWRRRALRRVQAPASQRVARAPR</sequence>
<gene>
    <name evidence="2" type="ORF">LMG26845_05020</name>
</gene>
<evidence type="ECO:0000256" key="1">
    <source>
        <dbReference type="SAM" id="Phobius"/>
    </source>
</evidence>
<dbReference type="EMBL" id="CADIJR010000072">
    <property type="protein sequence ID" value="CAB3696617.1"/>
    <property type="molecule type" value="Genomic_DNA"/>
</dbReference>
<feature type="transmembrane region" description="Helical" evidence="1">
    <location>
        <begin position="327"/>
        <end position="348"/>
    </location>
</feature>
<evidence type="ECO:0000313" key="3">
    <source>
        <dbReference type="Proteomes" id="UP000507979"/>
    </source>
</evidence>
<dbReference type="AlphaFoldDB" id="A0A6J5B9H2"/>
<dbReference type="RefSeq" id="WP_054428821.1">
    <property type="nucleotide sequence ID" value="NZ_CADIJR010000072.1"/>
</dbReference>
<keyword evidence="1" id="KW-1133">Transmembrane helix</keyword>
<dbReference type="Pfam" id="PF03929">
    <property type="entry name" value="PepSY_TM"/>
    <property type="match status" value="1"/>
</dbReference>
<accession>A0A6J5B9H2</accession>
<feature type="transmembrane region" description="Helical" evidence="1">
    <location>
        <begin position="12"/>
        <end position="34"/>
    </location>
</feature>
<evidence type="ECO:0008006" key="4">
    <source>
        <dbReference type="Google" id="ProtNLM"/>
    </source>
</evidence>